<evidence type="ECO:0000313" key="1">
    <source>
        <dbReference type="EMBL" id="GFY20731.1"/>
    </source>
</evidence>
<protein>
    <submittedName>
        <fullName evidence="1">Uncharacterized protein</fullName>
    </submittedName>
</protein>
<organism evidence="1 2">
    <name type="scientific">Trichonephila clavipes</name>
    <name type="common">Golden silk orbweaver</name>
    <name type="synonym">Nephila clavipes</name>
    <dbReference type="NCBI Taxonomy" id="2585209"/>
    <lineage>
        <taxon>Eukaryota</taxon>
        <taxon>Metazoa</taxon>
        <taxon>Ecdysozoa</taxon>
        <taxon>Arthropoda</taxon>
        <taxon>Chelicerata</taxon>
        <taxon>Arachnida</taxon>
        <taxon>Araneae</taxon>
        <taxon>Araneomorphae</taxon>
        <taxon>Entelegynae</taxon>
        <taxon>Araneoidea</taxon>
        <taxon>Nephilidae</taxon>
        <taxon>Trichonephila</taxon>
    </lineage>
</organism>
<gene>
    <name evidence="1" type="primary">NCL1_15829</name>
    <name evidence="1" type="ORF">TNCV_1119651</name>
</gene>
<dbReference type="EMBL" id="BMAU01021356">
    <property type="protein sequence ID" value="GFY20731.1"/>
    <property type="molecule type" value="Genomic_DNA"/>
</dbReference>
<name>A0A8X6SYY3_TRICX</name>
<dbReference type="PANTHER" id="PTHR45823:SF1">
    <property type="entry name" value="T-SNARE COILED-COIL HOMOLOGY DOMAIN-CONTAINING PROTEIN"/>
    <property type="match status" value="1"/>
</dbReference>
<comment type="caution">
    <text evidence="1">The sequence shown here is derived from an EMBL/GenBank/DDBJ whole genome shotgun (WGS) entry which is preliminary data.</text>
</comment>
<keyword evidence="2" id="KW-1185">Reference proteome</keyword>
<proteinExistence type="predicted"/>
<dbReference type="PANTHER" id="PTHR45823">
    <property type="entry name" value="T-SNARE COILED-COIL HOMOLOGY DOMAIN-CONTAINING PROTEIN"/>
    <property type="match status" value="1"/>
</dbReference>
<dbReference type="Proteomes" id="UP000887159">
    <property type="component" value="Unassembled WGS sequence"/>
</dbReference>
<sequence length="186" mass="21514">MDEQLKALFEGINALKNIIGNVEKRQEELRNIPEKKIEQVEERYERVAGNFSYISQRVEDFENKLLDCGNATNESKFVPAAPVHVPASPVSVKLYTYDGKTHWEVYKIQFDIISEANRWTEGVKACQQETSLRGEAAEILQTLTDTELLNLNSLYTALDLRFNQKFSKDYARLQMKTRHQKPEESL</sequence>
<reference evidence="1" key="1">
    <citation type="submission" date="2020-08" db="EMBL/GenBank/DDBJ databases">
        <title>Multicomponent nature underlies the extraordinary mechanical properties of spider dragline silk.</title>
        <authorList>
            <person name="Kono N."/>
            <person name="Nakamura H."/>
            <person name="Mori M."/>
            <person name="Yoshida Y."/>
            <person name="Ohtoshi R."/>
            <person name="Malay A.D."/>
            <person name="Moran D.A.P."/>
            <person name="Tomita M."/>
            <person name="Numata K."/>
            <person name="Arakawa K."/>
        </authorList>
    </citation>
    <scope>NUCLEOTIDE SEQUENCE</scope>
</reference>
<accession>A0A8X6SYY3</accession>
<dbReference type="AlphaFoldDB" id="A0A8X6SYY3"/>
<evidence type="ECO:0000313" key="2">
    <source>
        <dbReference type="Proteomes" id="UP000887159"/>
    </source>
</evidence>